<dbReference type="Proteomes" id="UP000308828">
    <property type="component" value="Unassembled WGS sequence"/>
</dbReference>
<reference evidence="1 2" key="1">
    <citation type="submission" date="2019-04" db="EMBL/GenBank/DDBJ databases">
        <title>Genome sequence of strain shin9-1.</title>
        <authorList>
            <person name="Gao J."/>
            <person name="Sun J."/>
        </authorList>
    </citation>
    <scope>NUCLEOTIDE SEQUENCE [LARGE SCALE GENOMIC DNA]</scope>
    <source>
        <strain evidence="2">shin9-1</strain>
    </source>
</reference>
<dbReference type="RefSeq" id="WP_136598371.1">
    <property type="nucleotide sequence ID" value="NZ_STGV01000003.1"/>
</dbReference>
<sequence length="62" mass="7051">MDEAGRDAPEFAGMPEEIYQDLLKKSRQVSADTALSADEHREIVRHQRVERKQSAVKKPMGL</sequence>
<dbReference type="AlphaFoldDB" id="A0A4S8NYZ5"/>
<keyword evidence="2" id="KW-1185">Reference proteome</keyword>
<evidence type="ECO:0000313" key="2">
    <source>
        <dbReference type="Proteomes" id="UP000308828"/>
    </source>
</evidence>
<comment type="caution">
    <text evidence="1">The sequence shown here is derived from an EMBL/GenBank/DDBJ whole genome shotgun (WGS) entry which is preliminary data.</text>
</comment>
<proteinExistence type="predicted"/>
<accession>A0A4S8NYZ5</accession>
<dbReference type="EMBL" id="STGV01000003">
    <property type="protein sequence ID" value="THV22927.1"/>
    <property type="molecule type" value="Genomic_DNA"/>
</dbReference>
<name>A0A4S8NYZ5_9HYPH</name>
<organism evidence="1 2">
    <name type="scientific">Peteryoungia ipomoeae</name>
    <dbReference type="NCBI Taxonomy" id="1210932"/>
    <lineage>
        <taxon>Bacteria</taxon>
        <taxon>Pseudomonadati</taxon>
        <taxon>Pseudomonadota</taxon>
        <taxon>Alphaproteobacteria</taxon>
        <taxon>Hyphomicrobiales</taxon>
        <taxon>Rhizobiaceae</taxon>
        <taxon>Peteryoungia</taxon>
    </lineage>
</organism>
<gene>
    <name evidence="1" type="ORF">FAA97_09820</name>
</gene>
<evidence type="ECO:0000313" key="1">
    <source>
        <dbReference type="EMBL" id="THV22927.1"/>
    </source>
</evidence>
<protein>
    <submittedName>
        <fullName evidence="1">Uncharacterized protein</fullName>
    </submittedName>
</protein>